<evidence type="ECO:0000256" key="6">
    <source>
        <dbReference type="ARBA" id="ARBA00023004"/>
    </source>
</evidence>
<evidence type="ECO:0000313" key="10">
    <source>
        <dbReference type="Proteomes" id="UP001596138"/>
    </source>
</evidence>
<dbReference type="Pfam" id="PF00037">
    <property type="entry name" value="Fer4"/>
    <property type="match status" value="1"/>
</dbReference>
<dbReference type="CDD" id="cd16374">
    <property type="entry name" value="DMSOR_beta_like"/>
    <property type="match status" value="1"/>
</dbReference>
<dbReference type="InterPro" id="IPR017900">
    <property type="entry name" value="4Fe4S_Fe_S_CS"/>
</dbReference>
<keyword evidence="2" id="KW-0004">4Fe-4S</keyword>
<evidence type="ECO:0000256" key="5">
    <source>
        <dbReference type="ARBA" id="ARBA00022982"/>
    </source>
</evidence>
<dbReference type="PROSITE" id="PS00198">
    <property type="entry name" value="4FE4S_FER_1"/>
    <property type="match status" value="1"/>
</dbReference>
<keyword evidence="7" id="KW-0411">Iron-sulfur</keyword>
<feature type="domain" description="4Fe-4S ferredoxin-type" evidence="8">
    <location>
        <begin position="52"/>
        <end position="83"/>
    </location>
</feature>
<protein>
    <submittedName>
        <fullName evidence="9">4Fe-4S dicluster domain-containing protein</fullName>
    </submittedName>
</protein>
<reference evidence="10" key="1">
    <citation type="journal article" date="2019" name="Int. J. Syst. Evol. Microbiol.">
        <title>The Global Catalogue of Microorganisms (GCM) 10K type strain sequencing project: providing services to taxonomists for standard genome sequencing and annotation.</title>
        <authorList>
            <consortium name="The Broad Institute Genomics Platform"/>
            <consortium name="The Broad Institute Genome Sequencing Center for Infectious Disease"/>
            <person name="Wu L."/>
            <person name="Ma J."/>
        </authorList>
    </citation>
    <scope>NUCLEOTIDE SEQUENCE [LARGE SCALE GENOMIC DNA]</scope>
    <source>
        <strain evidence="10">CGMCC 4.7317</strain>
    </source>
</reference>
<name>A0ABW1T0C2_9ACTN</name>
<accession>A0ABW1T0C2</accession>
<comment type="caution">
    <text evidence="9">The sequence shown here is derived from an EMBL/GenBank/DDBJ whole genome shotgun (WGS) entry which is preliminary data.</text>
</comment>
<keyword evidence="10" id="KW-1185">Reference proteome</keyword>
<dbReference type="EMBL" id="JBHSTI010000008">
    <property type="protein sequence ID" value="MFC6238151.1"/>
    <property type="molecule type" value="Genomic_DNA"/>
</dbReference>
<dbReference type="Proteomes" id="UP001596138">
    <property type="component" value="Unassembled WGS sequence"/>
</dbReference>
<dbReference type="InterPro" id="IPR017896">
    <property type="entry name" value="4Fe4S_Fe-S-bd"/>
</dbReference>
<evidence type="ECO:0000256" key="3">
    <source>
        <dbReference type="ARBA" id="ARBA00022723"/>
    </source>
</evidence>
<dbReference type="Gene3D" id="3.30.70.20">
    <property type="match status" value="2"/>
</dbReference>
<evidence type="ECO:0000259" key="8">
    <source>
        <dbReference type="PROSITE" id="PS51379"/>
    </source>
</evidence>
<organism evidence="9 10">
    <name type="scientific">Longivirga aurantiaca</name>
    <dbReference type="NCBI Taxonomy" id="1837743"/>
    <lineage>
        <taxon>Bacteria</taxon>
        <taxon>Bacillati</taxon>
        <taxon>Actinomycetota</taxon>
        <taxon>Actinomycetes</taxon>
        <taxon>Sporichthyales</taxon>
        <taxon>Sporichthyaceae</taxon>
        <taxon>Longivirga</taxon>
    </lineage>
</organism>
<gene>
    <name evidence="9" type="ORF">ACFQGU_09695</name>
</gene>
<feature type="domain" description="4Fe-4S ferredoxin-type" evidence="8">
    <location>
        <begin position="85"/>
        <end position="114"/>
    </location>
</feature>
<evidence type="ECO:0000256" key="4">
    <source>
        <dbReference type="ARBA" id="ARBA00022737"/>
    </source>
</evidence>
<dbReference type="RefSeq" id="WP_386766108.1">
    <property type="nucleotide sequence ID" value="NZ_JBHSTI010000008.1"/>
</dbReference>
<evidence type="ECO:0000256" key="2">
    <source>
        <dbReference type="ARBA" id="ARBA00022485"/>
    </source>
</evidence>
<feature type="domain" description="4Fe-4S ferredoxin-type" evidence="8">
    <location>
        <begin position="2"/>
        <end position="31"/>
    </location>
</feature>
<dbReference type="PANTHER" id="PTHR43177">
    <property type="entry name" value="PROTEIN NRFC"/>
    <property type="match status" value="1"/>
</dbReference>
<dbReference type="SUPFAM" id="SSF54862">
    <property type="entry name" value="4Fe-4S ferredoxins"/>
    <property type="match status" value="1"/>
</dbReference>
<dbReference type="Pfam" id="PF13247">
    <property type="entry name" value="Fer4_11"/>
    <property type="match status" value="1"/>
</dbReference>
<evidence type="ECO:0000256" key="7">
    <source>
        <dbReference type="ARBA" id="ARBA00023014"/>
    </source>
</evidence>
<keyword evidence="6" id="KW-0408">Iron</keyword>
<evidence type="ECO:0000256" key="1">
    <source>
        <dbReference type="ARBA" id="ARBA00022448"/>
    </source>
</evidence>
<keyword evidence="1" id="KW-0813">Transport</keyword>
<keyword evidence="4" id="KW-0677">Repeat</keyword>
<keyword evidence="3" id="KW-0479">Metal-binding</keyword>
<proteinExistence type="predicted"/>
<dbReference type="InterPro" id="IPR050954">
    <property type="entry name" value="ET_IronSulfur_Cluster-Binding"/>
</dbReference>
<evidence type="ECO:0000313" key="9">
    <source>
        <dbReference type="EMBL" id="MFC6238151.1"/>
    </source>
</evidence>
<dbReference type="PROSITE" id="PS51379">
    <property type="entry name" value="4FE4S_FER_2"/>
    <property type="match status" value="3"/>
</dbReference>
<keyword evidence="5" id="KW-0249">Electron transport</keyword>
<dbReference type="PANTHER" id="PTHR43177:SF5">
    <property type="entry name" value="ANAEROBIC DIMETHYL SULFOXIDE REDUCTASE CHAIN B-RELATED"/>
    <property type="match status" value="1"/>
</dbReference>
<sequence>MELVYVNPEKCIGCLQCELACAVEHSTSRNVASAWAEQPVPRTRIHVVPGPVAGSAYPARCRHCDPAPCVQVCPTGSMARDESHDVVVVDVETCIDCAMCAMVCPFDALTYHPVAASDGERTVAVKCDGCIERLRRGEQPACVEACKVGALVYGDINDLAAQGRLRQSGLVLAAVTAAEAEEDARSGGPVAAWRAWGASAANVVAAAARAEGAAR</sequence>